<organism evidence="3 4">
    <name type="scientific">Rubripirellula reticaptiva</name>
    <dbReference type="NCBI Taxonomy" id="2528013"/>
    <lineage>
        <taxon>Bacteria</taxon>
        <taxon>Pseudomonadati</taxon>
        <taxon>Planctomycetota</taxon>
        <taxon>Planctomycetia</taxon>
        <taxon>Pirellulales</taxon>
        <taxon>Pirellulaceae</taxon>
        <taxon>Rubripirellula</taxon>
    </lineage>
</organism>
<feature type="transmembrane region" description="Helical" evidence="2">
    <location>
        <begin position="38"/>
        <end position="56"/>
    </location>
</feature>
<proteinExistence type="predicted"/>
<feature type="transmembrane region" description="Helical" evidence="2">
    <location>
        <begin position="250"/>
        <end position="269"/>
    </location>
</feature>
<evidence type="ECO:0000313" key="3">
    <source>
        <dbReference type="EMBL" id="TWU48214.1"/>
    </source>
</evidence>
<evidence type="ECO:0000256" key="1">
    <source>
        <dbReference type="SAM" id="Coils"/>
    </source>
</evidence>
<sequence length="374" mass="40355">MPVEQPPSVPPQPSQVARDRVPPWAVPIGSLGGMQLNLSYGIFVAAGIVLTVVMIAKSQPGNSDLPKAALLGTMVWVSGWVVQSIVHTFTVLGCGLSVGELTVGLIGVETSPRRWPPKRALVVTLSTMGSLVVLAMVFRLIGGGFQIPTLSDDSAGSLVTGLFAMPSLGMAAPDAMWKAAAWLCSLQAVCQIFPLPRSLGRQTYGALTAICGTRLDLPAQVRVFRRCLIVLAMLTMVLAMWSLAQTTSTGLPSWPILFGLALLLWVSSYRSDIVQILRAFEFSTEAGSSQSRRQPSLVAKVKERLNRKRKLKRLKAVMQQERNEAVDAARLDDILRRLHSGGKESLSAEDQKILARVSDQLRKNRSTGNTSSGS</sequence>
<comment type="caution">
    <text evidence="3">The sequence shown here is derived from an EMBL/GenBank/DDBJ whole genome shotgun (WGS) entry which is preliminary data.</text>
</comment>
<keyword evidence="2" id="KW-0812">Transmembrane</keyword>
<dbReference type="AlphaFoldDB" id="A0A5C6EI89"/>
<accession>A0A5C6EI89</accession>
<keyword evidence="2" id="KW-0472">Membrane</keyword>
<keyword evidence="4" id="KW-1185">Reference proteome</keyword>
<feature type="transmembrane region" description="Helical" evidence="2">
    <location>
        <begin position="120"/>
        <end position="142"/>
    </location>
</feature>
<feature type="transmembrane region" description="Helical" evidence="2">
    <location>
        <begin position="223"/>
        <end position="244"/>
    </location>
</feature>
<evidence type="ECO:0000256" key="2">
    <source>
        <dbReference type="SAM" id="Phobius"/>
    </source>
</evidence>
<dbReference type="Proteomes" id="UP000317977">
    <property type="component" value="Unassembled WGS sequence"/>
</dbReference>
<feature type="transmembrane region" description="Helical" evidence="2">
    <location>
        <begin position="68"/>
        <end position="83"/>
    </location>
</feature>
<name>A0A5C6EI89_9BACT</name>
<evidence type="ECO:0000313" key="4">
    <source>
        <dbReference type="Proteomes" id="UP000317977"/>
    </source>
</evidence>
<keyword evidence="1" id="KW-0175">Coiled coil</keyword>
<reference evidence="3 4" key="1">
    <citation type="submission" date="2019-02" db="EMBL/GenBank/DDBJ databases">
        <title>Deep-cultivation of Planctomycetes and their phenomic and genomic characterization uncovers novel biology.</title>
        <authorList>
            <person name="Wiegand S."/>
            <person name="Jogler M."/>
            <person name="Boedeker C."/>
            <person name="Pinto D."/>
            <person name="Vollmers J."/>
            <person name="Rivas-Marin E."/>
            <person name="Kohn T."/>
            <person name="Peeters S.H."/>
            <person name="Heuer A."/>
            <person name="Rast P."/>
            <person name="Oberbeckmann S."/>
            <person name="Bunk B."/>
            <person name="Jeske O."/>
            <person name="Meyerdierks A."/>
            <person name="Storesund J.E."/>
            <person name="Kallscheuer N."/>
            <person name="Luecker S."/>
            <person name="Lage O.M."/>
            <person name="Pohl T."/>
            <person name="Merkel B.J."/>
            <person name="Hornburger P."/>
            <person name="Mueller R.-W."/>
            <person name="Bruemmer F."/>
            <person name="Labrenz M."/>
            <person name="Spormann A.M."/>
            <person name="Op Den Camp H."/>
            <person name="Overmann J."/>
            <person name="Amann R."/>
            <person name="Jetten M.S.M."/>
            <person name="Mascher T."/>
            <person name="Medema M.H."/>
            <person name="Devos D.P."/>
            <person name="Kaster A.-K."/>
            <person name="Ovreas L."/>
            <person name="Rohde M."/>
            <person name="Galperin M.Y."/>
            <person name="Jogler C."/>
        </authorList>
    </citation>
    <scope>NUCLEOTIDE SEQUENCE [LARGE SCALE GENOMIC DNA]</scope>
    <source>
        <strain evidence="3 4">Poly59</strain>
    </source>
</reference>
<keyword evidence="2" id="KW-1133">Transmembrane helix</keyword>
<feature type="coiled-coil region" evidence="1">
    <location>
        <begin position="304"/>
        <end position="331"/>
    </location>
</feature>
<dbReference type="RefSeq" id="WP_186776481.1">
    <property type="nucleotide sequence ID" value="NZ_SJPX01000005.1"/>
</dbReference>
<protein>
    <submittedName>
        <fullName evidence="3">Uncharacterized protein</fullName>
    </submittedName>
</protein>
<dbReference type="EMBL" id="SJPX01000005">
    <property type="protein sequence ID" value="TWU48214.1"/>
    <property type="molecule type" value="Genomic_DNA"/>
</dbReference>
<gene>
    <name evidence="3" type="ORF">Poly59_50600</name>
</gene>